<dbReference type="InterPro" id="IPR036909">
    <property type="entry name" value="Cyt_c-like_dom_sf"/>
</dbReference>
<keyword evidence="6" id="KW-0472">Membrane</keyword>
<dbReference type="Gene3D" id="1.10.760.10">
    <property type="entry name" value="Cytochrome c-like domain"/>
    <property type="match status" value="1"/>
</dbReference>
<evidence type="ECO:0000313" key="8">
    <source>
        <dbReference type="EMBL" id="ODN67830.1"/>
    </source>
</evidence>
<feature type="domain" description="Cytochrome c" evidence="7">
    <location>
        <begin position="69"/>
        <end position="153"/>
    </location>
</feature>
<dbReference type="GO" id="GO:0046872">
    <property type="term" value="F:metal ion binding"/>
    <property type="evidence" value="ECO:0007669"/>
    <property type="project" value="UniProtKB-KW"/>
</dbReference>
<evidence type="ECO:0000313" key="9">
    <source>
        <dbReference type="Proteomes" id="UP000094622"/>
    </source>
</evidence>
<keyword evidence="6" id="KW-0812">Transmembrane</keyword>
<dbReference type="EMBL" id="MCRJ01000201">
    <property type="protein sequence ID" value="ODN67830.1"/>
    <property type="molecule type" value="Genomic_DNA"/>
</dbReference>
<evidence type="ECO:0000256" key="3">
    <source>
        <dbReference type="ARBA" id="ARBA00023004"/>
    </source>
</evidence>
<keyword evidence="1 4" id="KW-0349">Heme</keyword>
<name>A0A1E3GUV1_9HYPH</name>
<dbReference type="SUPFAM" id="SSF46626">
    <property type="entry name" value="Cytochrome c"/>
    <property type="match status" value="1"/>
</dbReference>
<dbReference type="AlphaFoldDB" id="A0A1E3GUV1"/>
<dbReference type="InterPro" id="IPR009056">
    <property type="entry name" value="Cyt_c-like_dom"/>
</dbReference>
<keyword evidence="6" id="KW-1133">Transmembrane helix</keyword>
<accession>A0A1E3GUV1</accession>
<evidence type="ECO:0000256" key="2">
    <source>
        <dbReference type="ARBA" id="ARBA00022723"/>
    </source>
</evidence>
<evidence type="ECO:0000256" key="1">
    <source>
        <dbReference type="ARBA" id="ARBA00022617"/>
    </source>
</evidence>
<keyword evidence="3 4" id="KW-0408">Iron</keyword>
<dbReference type="Proteomes" id="UP000094622">
    <property type="component" value="Unassembled WGS sequence"/>
</dbReference>
<evidence type="ECO:0000256" key="4">
    <source>
        <dbReference type="PROSITE-ProRule" id="PRU00433"/>
    </source>
</evidence>
<sequence>MDSFELNKIAGTVLGTLLFAMGLGFVAEGIFHMEAPEKAGYEIAVAEDTGAAPAEEVAAVPLGQLLASADAGKGEAVAKKCVACHSFEKGGPNKTGPDLWGVVERKPGGHEASSIPPRWSPSAKPTPGPTRISIISSPTPRASSLERPWALPV</sequence>
<reference evidence="8 9" key="1">
    <citation type="submission" date="2016-07" db="EMBL/GenBank/DDBJ databases">
        <title>Draft Genome Sequence of Methylobrevis pamukkalensis PK2.</title>
        <authorList>
            <person name="Vasilenko O.V."/>
            <person name="Doronina N.V."/>
            <person name="Shmareva M.N."/>
            <person name="Tarlachkov S.V."/>
            <person name="Mustakhimov I."/>
            <person name="Trotsenko Y.A."/>
        </authorList>
    </citation>
    <scope>NUCLEOTIDE SEQUENCE [LARGE SCALE GENOMIC DNA]</scope>
    <source>
        <strain evidence="8 9">PK2</strain>
    </source>
</reference>
<dbReference type="PROSITE" id="PS51007">
    <property type="entry name" value="CYTC"/>
    <property type="match status" value="1"/>
</dbReference>
<feature type="region of interest" description="Disordered" evidence="5">
    <location>
        <begin position="94"/>
        <end position="153"/>
    </location>
</feature>
<feature type="transmembrane region" description="Helical" evidence="6">
    <location>
        <begin position="12"/>
        <end position="31"/>
    </location>
</feature>
<gene>
    <name evidence="8" type="ORF">A6302_04361</name>
</gene>
<feature type="compositionally biased region" description="Polar residues" evidence="5">
    <location>
        <begin position="133"/>
        <end position="142"/>
    </location>
</feature>
<keyword evidence="2 4" id="KW-0479">Metal-binding</keyword>
<proteinExistence type="predicted"/>
<dbReference type="GO" id="GO:0020037">
    <property type="term" value="F:heme binding"/>
    <property type="evidence" value="ECO:0007669"/>
    <property type="project" value="InterPro"/>
</dbReference>
<protein>
    <submittedName>
        <fullName evidence="8">Cytochrome c-550</fullName>
    </submittedName>
</protein>
<evidence type="ECO:0000256" key="5">
    <source>
        <dbReference type="SAM" id="MobiDB-lite"/>
    </source>
</evidence>
<comment type="caution">
    <text evidence="8">The sequence shown here is derived from an EMBL/GenBank/DDBJ whole genome shotgun (WGS) entry which is preliminary data.</text>
</comment>
<keyword evidence="9" id="KW-1185">Reference proteome</keyword>
<evidence type="ECO:0000256" key="6">
    <source>
        <dbReference type="SAM" id="Phobius"/>
    </source>
</evidence>
<dbReference type="GO" id="GO:0009055">
    <property type="term" value="F:electron transfer activity"/>
    <property type="evidence" value="ECO:0007669"/>
    <property type="project" value="InterPro"/>
</dbReference>
<organism evidence="8 9">
    <name type="scientific">Methylobrevis pamukkalensis</name>
    <dbReference type="NCBI Taxonomy" id="1439726"/>
    <lineage>
        <taxon>Bacteria</taxon>
        <taxon>Pseudomonadati</taxon>
        <taxon>Pseudomonadota</taxon>
        <taxon>Alphaproteobacteria</taxon>
        <taxon>Hyphomicrobiales</taxon>
        <taxon>Pleomorphomonadaceae</taxon>
        <taxon>Methylobrevis</taxon>
    </lineage>
</organism>
<evidence type="ECO:0000259" key="7">
    <source>
        <dbReference type="PROSITE" id="PS51007"/>
    </source>
</evidence>